<feature type="domain" description="NodB homology" evidence="2">
    <location>
        <begin position="75"/>
        <end position="297"/>
    </location>
</feature>
<dbReference type="PANTHER" id="PTHR34216:SF7">
    <property type="entry name" value="POLY-BETA-1,6-N-ACETYL-D-GLUCOSAMINE N-DEACETYLASE"/>
    <property type="match status" value="1"/>
</dbReference>
<dbReference type="RefSeq" id="WP_346756392.1">
    <property type="nucleotide sequence ID" value="NZ_JAUJEB010000001.1"/>
</dbReference>
<keyword evidence="3" id="KW-0378">Hydrolase</keyword>
<dbReference type="InterPro" id="IPR002509">
    <property type="entry name" value="NODB_dom"/>
</dbReference>
<comment type="caution">
    <text evidence="3">The sequence shown here is derived from an EMBL/GenBank/DDBJ whole genome shotgun (WGS) entry which is preliminary data.</text>
</comment>
<gene>
    <name evidence="3" type="ORF">QQ020_03315</name>
</gene>
<evidence type="ECO:0000313" key="3">
    <source>
        <dbReference type="EMBL" id="MDN5211056.1"/>
    </source>
</evidence>
<reference evidence="3" key="1">
    <citation type="submission" date="2023-06" db="EMBL/GenBank/DDBJ databases">
        <title>Genomic of Agaribacillus aureum.</title>
        <authorList>
            <person name="Wang G."/>
        </authorList>
    </citation>
    <scope>NUCLEOTIDE SEQUENCE</scope>
    <source>
        <strain evidence="3">BMA12</strain>
    </source>
</reference>
<keyword evidence="1" id="KW-0732">Signal</keyword>
<evidence type="ECO:0000313" key="4">
    <source>
        <dbReference type="Proteomes" id="UP001172083"/>
    </source>
</evidence>
<proteinExistence type="predicted"/>
<evidence type="ECO:0000256" key="1">
    <source>
        <dbReference type="ARBA" id="ARBA00022729"/>
    </source>
</evidence>
<dbReference type="EMBL" id="JAUJEB010000001">
    <property type="protein sequence ID" value="MDN5211056.1"/>
    <property type="molecule type" value="Genomic_DNA"/>
</dbReference>
<dbReference type="EC" id="3.-.-.-" evidence="3"/>
<dbReference type="Proteomes" id="UP001172083">
    <property type="component" value="Unassembled WGS sequence"/>
</dbReference>
<accession>A0ABT8L3M3</accession>
<dbReference type="CDD" id="cd10918">
    <property type="entry name" value="CE4_NodB_like_5s_6s"/>
    <property type="match status" value="1"/>
</dbReference>
<dbReference type="PANTHER" id="PTHR34216">
    <property type="match status" value="1"/>
</dbReference>
<keyword evidence="4" id="KW-1185">Reference proteome</keyword>
<dbReference type="InterPro" id="IPR011330">
    <property type="entry name" value="Glyco_hydro/deAcase_b/a-brl"/>
</dbReference>
<dbReference type="GO" id="GO:0016787">
    <property type="term" value="F:hydrolase activity"/>
    <property type="evidence" value="ECO:0007669"/>
    <property type="project" value="UniProtKB-KW"/>
</dbReference>
<sequence length="297" mass="34686">MMRTLIFKLLRLSRLPFIFRELLQRNKVSILLFHDLDKEKAEEIFRYLSGKYNLIHLNDFIQACQNKDLSGIPKKALIITFDDGHIGNYEMLPVIREFNIPVTIFLCASIIDTNRHFWFNFKQSSFSSLELKHQSNKERLEALSTVGFEQDKEFDNPEAMTREQILEMKEMVNMQAHTLFHPCLPRCNEEEAREEILGSKEKLENEYALTINTIAYPNGDYSDRDIRLSREAGYTHGVTVDAGFNTIHTDPFKLKRLSMNDSCTMDELIVKASGVWAFFAPDRRKKNNFGWTNNVEQ</sequence>
<dbReference type="Gene3D" id="3.20.20.370">
    <property type="entry name" value="Glycoside hydrolase/deacetylase"/>
    <property type="match status" value="1"/>
</dbReference>
<protein>
    <submittedName>
        <fullName evidence="3">Polysaccharide deacetylase family protein</fullName>
        <ecNumber evidence="3">3.-.-.-</ecNumber>
    </submittedName>
</protein>
<name>A0ABT8L3M3_9BACT</name>
<dbReference type="InterPro" id="IPR051398">
    <property type="entry name" value="Polysacch_Deacetylase"/>
</dbReference>
<organism evidence="3 4">
    <name type="scientific">Agaribacillus aureus</name>
    <dbReference type="NCBI Taxonomy" id="3051825"/>
    <lineage>
        <taxon>Bacteria</taxon>
        <taxon>Pseudomonadati</taxon>
        <taxon>Bacteroidota</taxon>
        <taxon>Cytophagia</taxon>
        <taxon>Cytophagales</taxon>
        <taxon>Splendidivirgaceae</taxon>
        <taxon>Agaribacillus</taxon>
    </lineage>
</organism>
<dbReference type="PROSITE" id="PS51677">
    <property type="entry name" value="NODB"/>
    <property type="match status" value="1"/>
</dbReference>
<dbReference type="SUPFAM" id="SSF88713">
    <property type="entry name" value="Glycoside hydrolase/deacetylase"/>
    <property type="match status" value="1"/>
</dbReference>
<dbReference type="Pfam" id="PF01522">
    <property type="entry name" value="Polysacc_deac_1"/>
    <property type="match status" value="1"/>
</dbReference>
<evidence type="ECO:0000259" key="2">
    <source>
        <dbReference type="PROSITE" id="PS51677"/>
    </source>
</evidence>